<evidence type="ECO:0000313" key="2">
    <source>
        <dbReference type="EMBL" id="GEO10942.1"/>
    </source>
</evidence>
<keyword evidence="1" id="KW-0732">Signal</keyword>
<organism evidence="2 3">
    <name type="scientific">Segetibacter aerophilus</name>
    <dbReference type="NCBI Taxonomy" id="670293"/>
    <lineage>
        <taxon>Bacteria</taxon>
        <taxon>Pseudomonadati</taxon>
        <taxon>Bacteroidota</taxon>
        <taxon>Chitinophagia</taxon>
        <taxon>Chitinophagales</taxon>
        <taxon>Chitinophagaceae</taxon>
        <taxon>Segetibacter</taxon>
    </lineage>
</organism>
<proteinExistence type="predicted"/>
<dbReference type="OrthoDB" id="677734at2"/>
<feature type="signal peptide" evidence="1">
    <location>
        <begin position="1"/>
        <end position="20"/>
    </location>
</feature>
<gene>
    <name evidence="2" type="ORF">SAE01_34380</name>
</gene>
<evidence type="ECO:0000313" key="3">
    <source>
        <dbReference type="Proteomes" id="UP000321513"/>
    </source>
</evidence>
<name>A0A512BG50_9BACT</name>
<feature type="chain" id="PRO_5022134625" description="Periplasmic heavy metal sensor" evidence="1">
    <location>
        <begin position="21"/>
        <end position="127"/>
    </location>
</feature>
<protein>
    <recommendedName>
        <fullName evidence="4">Periplasmic heavy metal sensor</fullName>
    </recommendedName>
</protein>
<dbReference type="AlphaFoldDB" id="A0A512BG50"/>
<dbReference type="EMBL" id="BJYT01000014">
    <property type="protein sequence ID" value="GEO10942.1"/>
    <property type="molecule type" value="Genomic_DNA"/>
</dbReference>
<comment type="caution">
    <text evidence="2">The sequence shown here is derived from an EMBL/GenBank/DDBJ whole genome shotgun (WGS) entry which is preliminary data.</text>
</comment>
<accession>A0A512BG50</accession>
<reference evidence="2 3" key="1">
    <citation type="submission" date="2019-07" db="EMBL/GenBank/DDBJ databases">
        <title>Whole genome shotgun sequence of Segetibacter aerophilus NBRC 106135.</title>
        <authorList>
            <person name="Hosoyama A."/>
            <person name="Uohara A."/>
            <person name="Ohji S."/>
            <person name="Ichikawa N."/>
        </authorList>
    </citation>
    <scope>NUCLEOTIDE SEQUENCE [LARGE SCALE GENOMIC DNA]</scope>
    <source>
        <strain evidence="2 3">NBRC 106135</strain>
    </source>
</reference>
<evidence type="ECO:0000256" key="1">
    <source>
        <dbReference type="SAM" id="SignalP"/>
    </source>
</evidence>
<keyword evidence="3" id="KW-1185">Reference proteome</keyword>
<evidence type="ECO:0008006" key="4">
    <source>
        <dbReference type="Google" id="ProtNLM"/>
    </source>
</evidence>
<dbReference type="Proteomes" id="UP000321513">
    <property type="component" value="Unassembled WGS sequence"/>
</dbReference>
<dbReference type="RefSeq" id="WP_147205053.1">
    <property type="nucleotide sequence ID" value="NZ_BJYT01000014.1"/>
</dbReference>
<sequence>MKKVIVLLAFLLGVSGSALMAQGGGGGNMDPAQMKERQLTQLKASDLKLTDAQADSVVSINMESRQQMRGLRDLSDDQRAAKMKEMNDMRLRRWSAALKDEALAKRVAEYYEKQRAARANGGGGPQQ</sequence>